<evidence type="ECO:0000313" key="10">
    <source>
        <dbReference type="EMBL" id="SEA72802.1"/>
    </source>
</evidence>
<feature type="transmembrane region" description="Helical" evidence="9">
    <location>
        <begin position="117"/>
        <end position="137"/>
    </location>
</feature>
<comment type="function">
    <text evidence="9">Component of the transport system for branched-chain amino acids.</text>
</comment>
<dbReference type="GO" id="GO:0015190">
    <property type="term" value="F:L-leucine transmembrane transporter activity"/>
    <property type="evidence" value="ECO:0007669"/>
    <property type="project" value="TreeGrafter"/>
</dbReference>
<feature type="transmembrane region" description="Helical" evidence="9">
    <location>
        <begin position="39"/>
        <end position="64"/>
    </location>
</feature>
<name>A0A1H4DKR1_9BACI</name>
<feature type="transmembrane region" description="Helical" evidence="9">
    <location>
        <begin position="335"/>
        <end position="356"/>
    </location>
</feature>
<keyword evidence="11" id="KW-1185">Reference proteome</keyword>
<dbReference type="STRING" id="571932.SAMN05421743_107160"/>
<dbReference type="AlphaFoldDB" id="A0A1H4DKR1"/>
<evidence type="ECO:0000256" key="8">
    <source>
        <dbReference type="ARBA" id="ARBA00023136"/>
    </source>
</evidence>
<dbReference type="PANTHER" id="PTHR30588">
    <property type="entry name" value="BRANCHED-CHAIN AMINO ACID TRANSPORT SYSTEM 2 CARRIER PROTEIN"/>
    <property type="match status" value="1"/>
</dbReference>
<feature type="transmembrane region" description="Helical" evidence="9">
    <location>
        <begin position="403"/>
        <end position="430"/>
    </location>
</feature>
<comment type="subcellular location">
    <subcellularLocation>
        <location evidence="1 9">Cell membrane</location>
        <topology evidence="1 9">Multi-pass membrane protein</topology>
    </subcellularLocation>
</comment>
<dbReference type="InterPro" id="IPR004685">
    <property type="entry name" value="Brnchd-chn_aa_trnsp_Livcs"/>
</dbReference>
<evidence type="ECO:0000256" key="1">
    <source>
        <dbReference type="ARBA" id="ARBA00004651"/>
    </source>
</evidence>
<dbReference type="NCBIfam" id="TIGR00796">
    <property type="entry name" value="livcs"/>
    <property type="match status" value="1"/>
</dbReference>
<evidence type="ECO:0000313" key="11">
    <source>
        <dbReference type="Proteomes" id="UP000198584"/>
    </source>
</evidence>
<feature type="transmembrane region" description="Helical" evidence="9">
    <location>
        <begin position="76"/>
        <end position="97"/>
    </location>
</feature>
<keyword evidence="4" id="KW-1003">Cell membrane</keyword>
<evidence type="ECO:0000256" key="7">
    <source>
        <dbReference type="ARBA" id="ARBA00022989"/>
    </source>
</evidence>
<dbReference type="GO" id="GO:0005304">
    <property type="term" value="F:L-valine transmembrane transporter activity"/>
    <property type="evidence" value="ECO:0007669"/>
    <property type="project" value="TreeGrafter"/>
</dbReference>
<protein>
    <recommendedName>
        <fullName evidence="9">Branched-chain amino acid transport system carrier protein</fullName>
    </recommendedName>
</protein>
<gene>
    <name evidence="10" type="ORF">SAMN05421743_107160</name>
</gene>
<dbReference type="EMBL" id="FNQR01000007">
    <property type="protein sequence ID" value="SEA72802.1"/>
    <property type="molecule type" value="Genomic_DNA"/>
</dbReference>
<evidence type="ECO:0000256" key="6">
    <source>
        <dbReference type="ARBA" id="ARBA00022970"/>
    </source>
</evidence>
<comment type="similarity">
    <text evidence="2 9">Belongs to the branched chain amino acid transporter family.</text>
</comment>
<feature type="transmembrane region" description="Helical" evidence="9">
    <location>
        <begin position="368"/>
        <end position="391"/>
    </location>
</feature>
<dbReference type="GO" id="GO:0015820">
    <property type="term" value="P:L-leucine transport"/>
    <property type="evidence" value="ECO:0007669"/>
    <property type="project" value="TreeGrafter"/>
</dbReference>
<keyword evidence="8 9" id="KW-0472">Membrane</keyword>
<dbReference type="GO" id="GO:0005886">
    <property type="term" value="C:plasma membrane"/>
    <property type="evidence" value="ECO:0007669"/>
    <property type="project" value="UniProtKB-SubCell"/>
</dbReference>
<accession>A0A1H4DKR1</accession>
<sequence length="439" mass="46441">MKMKSSDILFIGFMLFALFFGAGNLIYPPTLGIESGTAYWPAIFGFVLTGVGIPVLTVTAISLVKNGTIELGSRVHPAFGLVFTSVVYLAIGPFFGIPRAANVAYEMGVQPLVPGGNTGVLLIFTLIFFALVFLVSLNPSKLVDRVGQWLTPLLLAAIVALVVGSFFLLDGTVQQPAEKYQASPFFTGFLEGYLTMDAIAALAFGILVITALKDRGVTDRRQLTAFTLKVGIVTAIGLTTVYASIGWIGAKMATEGSYTNGGEILSGAAQLMYGQTGTLLLGVIVALACFTTSVGLTVACGQFFSKTFPKLSYKFVIFMVTIGSFAVANLGLEQIIAFSVPVLVFIYPIAIVLIALSFANRLFNGSTFVYQGAILLTAITSLYDGLAAFGMDLSSVEPLMQQLPFFALGLGWVVPALVGALAGGLLQLLVTSNDRKVTN</sequence>
<organism evidence="10 11">
    <name type="scientific">Thalassobacillus cyri</name>
    <dbReference type="NCBI Taxonomy" id="571932"/>
    <lineage>
        <taxon>Bacteria</taxon>
        <taxon>Bacillati</taxon>
        <taxon>Bacillota</taxon>
        <taxon>Bacilli</taxon>
        <taxon>Bacillales</taxon>
        <taxon>Bacillaceae</taxon>
        <taxon>Thalassobacillus</taxon>
    </lineage>
</organism>
<keyword evidence="7 9" id="KW-1133">Transmembrane helix</keyword>
<dbReference type="Pfam" id="PF05525">
    <property type="entry name" value="Branch_AA_trans"/>
    <property type="match status" value="1"/>
</dbReference>
<evidence type="ECO:0000256" key="3">
    <source>
        <dbReference type="ARBA" id="ARBA00022448"/>
    </source>
</evidence>
<evidence type="ECO:0000256" key="2">
    <source>
        <dbReference type="ARBA" id="ARBA00008540"/>
    </source>
</evidence>
<keyword evidence="3 9" id="KW-0813">Transport</keyword>
<evidence type="ECO:0000256" key="9">
    <source>
        <dbReference type="RuleBase" id="RU362122"/>
    </source>
</evidence>
<dbReference type="GO" id="GO:0015818">
    <property type="term" value="P:isoleucine transport"/>
    <property type="evidence" value="ECO:0007669"/>
    <property type="project" value="TreeGrafter"/>
</dbReference>
<dbReference type="Proteomes" id="UP000198584">
    <property type="component" value="Unassembled WGS sequence"/>
</dbReference>
<feature type="transmembrane region" description="Helical" evidence="9">
    <location>
        <begin position="311"/>
        <end position="329"/>
    </location>
</feature>
<dbReference type="PANTHER" id="PTHR30588:SF0">
    <property type="entry name" value="BRANCHED-CHAIN AMINO ACID PERMEASE BRNQ"/>
    <property type="match status" value="1"/>
</dbReference>
<keyword evidence="6 9" id="KW-0029">Amino-acid transport</keyword>
<feature type="transmembrane region" description="Helical" evidence="9">
    <location>
        <begin position="189"/>
        <end position="212"/>
    </location>
</feature>
<feature type="transmembrane region" description="Helical" evidence="9">
    <location>
        <begin position="224"/>
        <end position="248"/>
    </location>
</feature>
<feature type="transmembrane region" description="Helical" evidence="9">
    <location>
        <begin position="7"/>
        <end position="27"/>
    </location>
</feature>
<feature type="transmembrane region" description="Helical" evidence="9">
    <location>
        <begin position="279"/>
        <end position="299"/>
    </location>
</feature>
<reference evidence="10 11" key="1">
    <citation type="submission" date="2016-10" db="EMBL/GenBank/DDBJ databases">
        <authorList>
            <person name="de Groot N.N."/>
        </authorList>
    </citation>
    <scope>NUCLEOTIDE SEQUENCE [LARGE SCALE GENOMIC DNA]</scope>
    <source>
        <strain evidence="10 11">CCM7597</strain>
    </source>
</reference>
<evidence type="ECO:0000256" key="4">
    <source>
        <dbReference type="ARBA" id="ARBA00022475"/>
    </source>
</evidence>
<keyword evidence="5 9" id="KW-0812">Transmembrane</keyword>
<evidence type="ECO:0000256" key="5">
    <source>
        <dbReference type="ARBA" id="ARBA00022692"/>
    </source>
</evidence>
<proteinExistence type="inferred from homology"/>
<feature type="transmembrane region" description="Helical" evidence="9">
    <location>
        <begin position="149"/>
        <end position="169"/>
    </location>
</feature>
<dbReference type="GO" id="GO:0015188">
    <property type="term" value="F:L-isoleucine transmembrane transporter activity"/>
    <property type="evidence" value="ECO:0007669"/>
    <property type="project" value="TreeGrafter"/>
</dbReference>